<comment type="caution">
    <text evidence="1">The sequence shown here is derived from an EMBL/GenBank/DDBJ whole genome shotgun (WGS) entry which is preliminary data.</text>
</comment>
<feature type="non-terminal residue" evidence="1">
    <location>
        <position position="75"/>
    </location>
</feature>
<name>A0A317YPF4_STAPS</name>
<keyword evidence="1" id="KW-0548">Nucleotidyltransferase</keyword>
<proteinExistence type="predicted"/>
<organism evidence="1 2">
    <name type="scientific">Staphylococcus pseudintermedius</name>
    <dbReference type="NCBI Taxonomy" id="283734"/>
    <lineage>
        <taxon>Bacteria</taxon>
        <taxon>Bacillati</taxon>
        <taxon>Bacillota</taxon>
        <taxon>Bacilli</taxon>
        <taxon>Bacillales</taxon>
        <taxon>Staphylococcaceae</taxon>
        <taxon>Staphylococcus</taxon>
        <taxon>Staphylococcus intermedius group</taxon>
    </lineage>
</organism>
<accession>A0A317YPF4</accession>
<reference evidence="1 2" key="1">
    <citation type="journal article" date="2018" name="Vet. Microbiol.">
        <title>Clonal diversity and geographic distribution of methicillin-resistant Staphylococcus pseudintermedius from Australian animals: Discovery of novel sequence types.</title>
        <authorList>
            <person name="Worthing K.A."/>
            <person name="Abraham S."/>
            <person name="Coombs G.W."/>
            <person name="Pang S."/>
            <person name="Saputra S."/>
            <person name="Jordan D."/>
            <person name="Trott D.J."/>
            <person name="Norris J.M."/>
        </authorList>
    </citation>
    <scope>NUCLEOTIDE SEQUENCE [LARGE SCALE GENOMIC DNA]</scope>
    <source>
        <strain evidence="1 2">ST525 1</strain>
    </source>
</reference>
<evidence type="ECO:0000313" key="1">
    <source>
        <dbReference type="EMBL" id="PWZ72950.1"/>
    </source>
</evidence>
<gene>
    <name evidence="1" type="ORF">DD902_12090</name>
</gene>
<dbReference type="AlphaFoldDB" id="A0A317YPF4"/>
<keyword evidence="1" id="KW-0808">Transferase</keyword>
<sequence length="75" mass="8521">MYRKSPSLMELVVRPDNIEKAIKKVKKNKGAPGIDGMKVSELHAHFAQYFSRITKKLLDGSYQPQAVRKVQIPNP</sequence>
<evidence type="ECO:0000313" key="2">
    <source>
        <dbReference type="Proteomes" id="UP000246800"/>
    </source>
</evidence>
<protein>
    <submittedName>
        <fullName evidence="1">Group II intron reverse transcriptase/maturase</fullName>
    </submittedName>
</protein>
<dbReference type="Proteomes" id="UP000246800">
    <property type="component" value="Unassembled WGS sequence"/>
</dbReference>
<keyword evidence="1" id="KW-0695">RNA-directed DNA polymerase</keyword>
<dbReference type="GO" id="GO:0003964">
    <property type="term" value="F:RNA-directed DNA polymerase activity"/>
    <property type="evidence" value="ECO:0007669"/>
    <property type="project" value="UniProtKB-KW"/>
</dbReference>
<dbReference type="EMBL" id="QEIT01000096">
    <property type="protein sequence ID" value="PWZ72950.1"/>
    <property type="molecule type" value="Genomic_DNA"/>
</dbReference>